<evidence type="ECO:0000313" key="3">
    <source>
        <dbReference type="Proteomes" id="UP001221898"/>
    </source>
</evidence>
<comment type="caution">
    <text evidence="2">The sequence shown here is derived from an EMBL/GenBank/DDBJ whole genome shotgun (WGS) entry which is preliminary data.</text>
</comment>
<reference evidence="2" key="1">
    <citation type="journal article" date="2023" name="Science">
        <title>Genome structures resolve the early diversification of teleost fishes.</title>
        <authorList>
            <person name="Parey E."/>
            <person name="Louis A."/>
            <person name="Montfort J."/>
            <person name="Bouchez O."/>
            <person name="Roques C."/>
            <person name="Iampietro C."/>
            <person name="Lluch J."/>
            <person name="Castinel A."/>
            <person name="Donnadieu C."/>
            <person name="Desvignes T."/>
            <person name="Floi Bucao C."/>
            <person name="Jouanno E."/>
            <person name="Wen M."/>
            <person name="Mejri S."/>
            <person name="Dirks R."/>
            <person name="Jansen H."/>
            <person name="Henkel C."/>
            <person name="Chen W.J."/>
            <person name="Zahm M."/>
            <person name="Cabau C."/>
            <person name="Klopp C."/>
            <person name="Thompson A.W."/>
            <person name="Robinson-Rechavi M."/>
            <person name="Braasch I."/>
            <person name="Lecointre G."/>
            <person name="Bobe J."/>
            <person name="Postlethwait J.H."/>
            <person name="Berthelot C."/>
            <person name="Roest Crollius H."/>
            <person name="Guiguen Y."/>
        </authorList>
    </citation>
    <scope>NUCLEOTIDE SEQUENCE</scope>
    <source>
        <strain evidence="2">NC1722</strain>
    </source>
</reference>
<keyword evidence="3" id="KW-1185">Reference proteome</keyword>
<name>A0AAD7S4U2_9TELE</name>
<organism evidence="2 3">
    <name type="scientific">Aldrovandia affinis</name>
    <dbReference type="NCBI Taxonomy" id="143900"/>
    <lineage>
        <taxon>Eukaryota</taxon>
        <taxon>Metazoa</taxon>
        <taxon>Chordata</taxon>
        <taxon>Craniata</taxon>
        <taxon>Vertebrata</taxon>
        <taxon>Euteleostomi</taxon>
        <taxon>Actinopterygii</taxon>
        <taxon>Neopterygii</taxon>
        <taxon>Teleostei</taxon>
        <taxon>Notacanthiformes</taxon>
        <taxon>Halosauridae</taxon>
        <taxon>Aldrovandia</taxon>
    </lineage>
</organism>
<proteinExistence type="predicted"/>
<evidence type="ECO:0000256" key="1">
    <source>
        <dbReference type="SAM" id="MobiDB-lite"/>
    </source>
</evidence>
<dbReference type="Proteomes" id="UP001221898">
    <property type="component" value="Unassembled WGS sequence"/>
</dbReference>
<dbReference type="AlphaFoldDB" id="A0AAD7S4U2"/>
<protein>
    <submittedName>
        <fullName evidence="2">Uncharacterized protein</fullName>
    </submittedName>
</protein>
<feature type="compositionally biased region" description="Basic and acidic residues" evidence="1">
    <location>
        <begin position="34"/>
        <end position="51"/>
    </location>
</feature>
<accession>A0AAD7S4U2</accession>
<evidence type="ECO:0000313" key="2">
    <source>
        <dbReference type="EMBL" id="KAJ8395986.1"/>
    </source>
</evidence>
<sequence>MCLKRLNRVRQDKPPEVQYKTGQGWTGQKGRRKSDRDGEQTAEIEERERRKANMTAGPTERAVRHVNKTAERRRQGQRVM</sequence>
<dbReference type="EMBL" id="JAINUG010000111">
    <property type="protein sequence ID" value="KAJ8395986.1"/>
    <property type="molecule type" value="Genomic_DNA"/>
</dbReference>
<gene>
    <name evidence="2" type="ORF">AAFF_G00026940</name>
</gene>
<feature type="region of interest" description="Disordered" evidence="1">
    <location>
        <begin position="1"/>
        <end position="80"/>
    </location>
</feature>